<accession>Q1ML22</accession>
<evidence type="ECO:0000256" key="1">
    <source>
        <dbReference type="SAM" id="Phobius"/>
    </source>
</evidence>
<evidence type="ECO:0000313" key="3">
    <source>
        <dbReference type="Proteomes" id="UP000006575"/>
    </source>
</evidence>
<feature type="transmembrane region" description="Helical" evidence="1">
    <location>
        <begin position="46"/>
        <end position="66"/>
    </location>
</feature>
<keyword evidence="1" id="KW-0472">Membrane</keyword>
<evidence type="ECO:0000313" key="2">
    <source>
        <dbReference type="EMBL" id="CAK06332.1"/>
    </source>
</evidence>
<feature type="transmembrane region" description="Helical" evidence="1">
    <location>
        <begin position="86"/>
        <end position="110"/>
    </location>
</feature>
<dbReference type="Proteomes" id="UP000006575">
    <property type="component" value="Chromosome"/>
</dbReference>
<sequence>MSYSAEDQFSMIKPELAFAIILTSNLAGPILALVAGRRWPHCRKTLHFLAVIWVVLSSYVCDRMTFTPDITTVDDSYDDLDQFIAVVAILLQQLAILMTYVAWFACSAFVKRQRHLKKKKDATCNKHMPFRHVLASSCWPMVASRSARTPSRVPSVR</sequence>
<reference evidence="2 3" key="1">
    <citation type="journal article" date="2006" name="Genome Biol.">
        <title>The genome of Rhizobium leguminosarum has recognizable core and accessory components.</title>
        <authorList>
            <person name="Young J.W."/>
            <person name="Crossman L.C."/>
            <person name="Johnston A.W.B."/>
            <person name="Thomson N.R."/>
            <person name="Ghazoui Z.F."/>
            <person name="Hull K.H."/>
            <person name="Wexler M."/>
            <person name="Curson A.R.J."/>
            <person name="Todd J.D."/>
            <person name="Poole P.S."/>
            <person name="Mauchline T.H."/>
            <person name="East A.K."/>
            <person name="Quail M.A."/>
            <person name="Churcher C."/>
            <person name="Arrowsmith C."/>
            <person name="Cherevach A."/>
            <person name="Chillingworth T."/>
            <person name="Clarke K."/>
            <person name="Cronin A."/>
            <person name="Davis P."/>
            <person name="Fraser A."/>
            <person name="Hance Z."/>
            <person name="Hauser H."/>
            <person name="Jagels K."/>
            <person name="Moule S."/>
            <person name="Mungall K."/>
            <person name="Norbertczak H."/>
            <person name="Rabbinowitsch E."/>
            <person name="Sanders M."/>
            <person name="Simmonds M."/>
            <person name="Whitehead S."/>
            <person name="Parkhill J."/>
        </authorList>
    </citation>
    <scope>NUCLEOTIDE SEQUENCE [LARGE SCALE GENOMIC DNA]</scope>
    <source>
        <strain evidence="3">DSM 114642 / LMG 32736 / 3841</strain>
    </source>
</reference>
<name>Q1ML22_RHIJ3</name>
<dbReference type="HOGENOM" id="CLU_141640_0_0_5"/>
<keyword evidence="1" id="KW-1133">Transmembrane helix</keyword>
<keyword evidence="3" id="KW-1185">Reference proteome</keyword>
<evidence type="ECO:0008006" key="4">
    <source>
        <dbReference type="Google" id="ProtNLM"/>
    </source>
</evidence>
<feature type="transmembrane region" description="Helical" evidence="1">
    <location>
        <begin position="16"/>
        <end position="34"/>
    </location>
</feature>
<dbReference type="EMBL" id="AM236080">
    <property type="protein sequence ID" value="CAK06332.1"/>
    <property type="molecule type" value="Genomic_DNA"/>
</dbReference>
<dbReference type="AlphaFoldDB" id="Q1ML22"/>
<organism evidence="2 3">
    <name type="scientific">Rhizobium johnstonii (strain DSM 114642 / LMG 32736 / 3841)</name>
    <name type="common">Rhizobium leguminosarum bv. viciae</name>
    <dbReference type="NCBI Taxonomy" id="216596"/>
    <lineage>
        <taxon>Bacteria</taxon>
        <taxon>Pseudomonadati</taxon>
        <taxon>Pseudomonadota</taxon>
        <taxon>Alphaproteobacteria</taxon>
        <taxon>Hyphomicrobiales</taxon>
        <taxon>Rhizobiaceae</taxon>
        <taxon>Rhizobium/Agrobacterium group</taxon>
        <taxon>Rhizobium</taxon>
        <taxon>Rhizobium johnstonii</taxon>
    </lineage>
</organism>
<keyword evidence="1" id="KW-0812">Transmembrane</keyword>
<protein>
    <recommendedName>
        <fullName evidence="4">Transmembrane protein</fullName>
    </recommendedName>
</protein>
<dbReference type="EnsemblBacteria" id="CAK06332">
    <property type="protein sequence ID" value="CAK06332"/>
    <property type="gene ID" value="RL0836A"/>
</dbReference>
<proteinExistence type="predicted"/>
<gene>
    <name evidence="2" type="ORF">RL0836A</name>
</gene>
<dbReference type="KEGG" id="rle:RL0836A"/>